<dbReference type="EMBL" id="CP065383">
    <property type="protein sequence ID" value="QPM69106.1"/>
    <property type="molecule type" value="Genomic_DNA"/>
</dbReference>
<evidence type="ECO:0000256" key="1">
    <source>
        <dbReference type="ARBA" id="ARBA00004651"/>
    </source>
</evidence>
<evidence type="ECO:0000313" key="9">
    <source>
        <dbReference type="Proteomes" id="UP000594463"/>
    </source>
</evidence>
<organism evidence="8 9">
    <name type="scientific">Atribacter laminatus</name>
    <dbReference type="NCBI Taxonomy" id="2847778"/>
    <lineage>
        <taxon>Bacteria</taxon>
        <taxon>Pseudomonadati</taxon>
        <taxon>Atribacterota</taxon>
        <taxon>Atribacteria</taxon>
        <taxon>Atribacterales</taxon>
        <taxon>Atribacteraceae</taxon>
        <taxon>Atribacter</taxon>
    </lineage>
</organism>
<dbReference type="GO" id="GO:0005886">
    <property type="term" value="C:plasma membrane"/>
    <property type="evidence" value="ECO:0007669"/>
    <property type="project" value="UniProtKB-SubCell"/>
</dbReference>
<dbReference type="RefSeq" id="WP_218111588.1">
    <property type="nucleotide sequence ID" value="NZ_CP065383.1"/>
</dbReference>
<evidence type="ECO:0000256" key="6">
    <source>
        <dbReference type="ARBA" id="ARBA00023136"/>
    </source>
</evidence>
<evidence type="ECO:0000256" key="4">
    <source>
        <dbReference type="ARBA" id="ARBA00022692"/>
    </source>
</evidence>
<comment type="subcellular location">
    <subcellularLocation>
        <location evidence="1">Cell membrane</location>
        <topology evidence="1">Multi-pass membrane protein</topology>
    </subcellularLocation>
</comment>
<dbReference type="PANTHER" id="PTHR43663">
    <property type="entry name" value="CHROMATE TRANSPORT PROTEIN-RELATED"/>
    <property type="match status" value="1"/>
</dbReference>
<evidence type="ECO:0000256" key="5">
    <source>
        <dbReference type="ARBA" id="ARBA00022989"/>
    </source>
</evidence>
<accession>A0A7T1F455</accession>
<evidence type="ECO:0000256" key="3">
    <source>
        <dbReference type="ARBA" id="ARBA00022475"/>
    </source>
</evidence>
<dbReference type="AlphaFoldDB" id="A0A7T1F455"/>
<evidence type="ECO:0000256" key="2">
    <source>
        <dbReference type="ARBA" id="ARBA00005262"/>
    </source>
</evidence>
<dbReference type="InterPro" id="IPR052518">
    <property type="entry name" value="CHR_Transporter"/>
</dbReference>
<feature type="transmembrane region" description="Helical" evidence="7">
    <location>
        <begin position="119"/>
        <end position="138"/>
    </location>
</feature>
<dbReference type="Proteomes" id="UP000594463">
    <property type="component" value="Chromosome"/>
</dbReference>
<comment type="similarity">
    <text evidence="2">Belongs to the chromate ion transporter (CHR) (TC 2.A.51) family.</text>
</comment>
<dbReference type="Pfam" id="PF02417">
    <property type="entry name" value="Chromate_transp"/>
    <property type="match status" value="1"/>
</dbReference>
<dbReference type="GO" id="GO:0015109">
    <property type="term" value="F:chromate transmembrane transporter activity"/>
    <property type="evidence" value="ECO:0007669"/>
    <property type="project" value="InterPro"/>
</dbReference>
<feature type="transmembrane region" description="Helical" evidence="7">
    <location>
        <begin position="86"/>
        <end position="107"/>
    </location>
</feature>
<keyword evidence="4 7" id="KW-0812">Transmembrane</keyword>
<protein>
    <submittedName>
        <fullName evidence="8">Putative chromate transport protein</fullName>
    </submittedName>
</protein>
<evidence type="ECO:0000313" key="8">
    <source>
        <dbReference type="EMBL" id="QPM69106.1"/>
    </source>
</evidence>
<dbReference type="KEGG" id="alam:RT761_02334"/>
<keyword evidence="3" id="KW-1003">Cell membrane</keyword>
<feature type="transmembrane region" description="Helical" evidence="7">
    <location>
        <begin position="12"/>
        <end position="34"/>
    </location>
</feature>
<keyword evidence="5 7" id="KW-1133">Transmembrane helix</keyword>
<dbReference type="InterPro" id="IPR003370">
    <property type="entry name" value="Chromate_transpt"/>
</dbReference>
<keyword evidence="9" id="KW-1185">Reference proteome</keyword>
<sequence length="182" mass="20471">MTFFSKKKRKVLFDLFFSFFKIGAFTWGGGYAMLPLIKREIVEKRELMTEEEFIQGLSVAQSMPGAIAINTACFVGRKVCGISGTFFSVLGASIPSFFVIIVFISLYKQYRHLTVFQNFFRGAAPAIVALIGGAVLDIGKSVLNNWMDLLIAIFLFLLIFFFNIHPLWIVLIGGMLGMLRTR</sequence>
<gene>
    <name evidence="8" type="primary">srpC_4</name>
    <name evidence="8" type="ORF">RT761_02334</name>
</gene>
<keyword evidence="6 7" id="KW-0472">Membrane</keyword>
<reference evidence="8 9" key="1">
    <citation type="journal article" date="2021" name="Nat. Commun.">
        <title>Isolation of a member of the candidate phylum Atribacteria reveals a unique cell membrane structure.</title>
        <authorList>
            <person name="Taiki K."/>
            <person name="Nobu M.K."/>
            <person name="Kusada H."/>
            <person name="Meng X.-Y."/>
            <person name="Hosoki N."/>
            <person name="Uematsu K."/>
            <person name="Yoshioka H."/>
            <person name="Kamagata Y."/>
            <person name="Tamaki H."/>
        </authorList>
    </citation>
    <scope>NUCLEOTIDE SEQUENCE [LARGE SCALE GENOMIC DNA]</scope>
    <source>
        <strain evidence="8 9">RT761</strain>
    </source>
</reference>
<proteinExistence type="inferred from homology"/>
<dbReference type="PANTHER" id="PTHR43663:SF2">
    <property type="entry name" value="CHROMATE TRANSPORT PROTEIN-RELATED"/>
    <property type="match status" value="1"/>
</dbReference>
<name>A0A7T1F455_ATRLM</name>
<feature type="transmembrane region" description="Helical" evidence="7">
    <location>
        <begin position="150"/>
        <end position="179"/>
    </location>
</feature>
<evidence type="ECO:0000256" key="7">
    <source>
        <dbReference type="SAM" id="Phobius"/>
    </source>
</evidence>